<protein>
    <submittedName>
        <fullName evidence="4">Thioredoxin family protein</fullName>
    </submittedName>
</protein>
<dbReference type="Pfam" id="PF00578">
    <property type="entry name" value="AhpC-TSA"/>
    <property type="match status" value="1"/>
</dbReference>
<evidence type="ECO:0000256" key="1">
    <source>
        <dbReference type="ARBA" id="ARBA00023284"/>
    </source>
</evidence>
<dbReference type="PROSITE" id="PS51352">
    <property type="entry name" value="THIOREDOXIN_2"/>
    <property type="match status" value="1"/>
</dbReference>
<sequence>MRWLARAALLGIAACASAAPTMSPRDERSSHALLGKPAPSLEGDAFVRMGAGDSGKTKLSLARWKGKVVLVDFWATWCEPCKKSFPKLEALRVKWNASGVEVVGVSEDDDPSSIREFAATHGANFPIMWDKGKSIAGRWRPPNMPTTFVVDKKGVVRFLHLGYHEVEETEIDNEVKSLL</sequence>
<feature type="signal peptide" evidence="2">
    <location>
        <begin position="1"/>
        <end position="18"/>
    </location>
</feature>
<organism evidence="4 5">
    <name type="scientific">Labilithrix luteola</name>
    <dbReference type="NCBI Taxonomy" id="1391654"/>
    <lineage>
        <taxon>Bacteria</taxon>
        <taxon>Pseudomonadati</taxon>
        <taxon>Myxococcota</taxon>
        <taxon>Polyangia</taxon>
        <taxon>Polyangiales</taxon>
        <taxon>Labilitrichaceae</taxon>
        <taxon>Labilithrix</taxon>
    </lineage>
</organism>
<keyword evidence="5" id="KW-1185">Reference proteome</keyword>
<evidence type="ECO:0000256" key="2">
    <source>
        <dbReference type="SAM" id="SignalP"/>
    </source>
</evidence>
<dbReference type="Gene3D" id="3.40.30.10">
    <property type="entry name" value="Glutaredoxin"/>
    <property type="match status" value="1"/>
</dbReference>
<reference evidence="4 5" key="1">
    <citation type="submission" date="2015-08" db="EMBL/GenBank/DDBJ databases">
        <authorList>
            <person name="Babu N.S."/>
            <person name="Beckwith C.J."/>
            <person name="Beseler K.G."/>
            <person name="Brison A."/>
            <person name="Carone J.V."/>
            <person name="Caskin T.P."/>
            <person name="Diamond M."/>
            <person name="Durham M.E."/>
            <person name="Foxe J.M."/>
            <person name="Go M."/>
            <person name="Henderson B.A."/>
            <person name="Jones I.B."/>
            <person name="McGettigan J.A."/>
            <person name="Micheletti S.J."/>
            <person name="Nasrallah M.E."/>
            <person name="Ortiz D."/>
            <person name="Piller C.R."/>
            <person name="Privatt S.R."/>
            <person name="Schneider S.L."/>
            <person name="Sharp S."/>
            <person name="Smith T.C."/>
            <person name="Stanton J.D."/>
            <person name="Ullery H.E."/>
            <person name="Wilson R.J."/>
            <person name="Serrano M.G."/>
            <person name="Buck G."/>
            <person name="Lee V."/>
            <person name="Wang Y."/>
            <person name="Carvalho R."/>
            <person name="Voegtly L."/>
            <person name="Shi R."/>
            <person name="Duckworth R."/>
            <person name="Johnson A."/>
            <person name="Loviza R."/>
            <person name="Walstead R."/>
            <person name="Shah Z."/>
            <person name="Kiflezghi M."/>
            <person name="Wade K."/>
            <person name="Ball S.L."/>
            <person name="Bradley K.W."/>
            <person name="Asai D.J."/>
            <person name="Bowman C.A."/>
            <person name="Russell D.A."/>
            <person name="Pope W.H."/>
            <person name="Jacobs-Sera D."/>
            <person name="Hendrix R.W."/>
            <person name="Hatfull G.F."/>
        </authorList>
    </citation>
    <scope>NUCLEOTIDE SEQUENCE [LARGE SCALE GENOMIC DNA]</scope>
    <source>
        <strain evidence="4 5">DSM 27648</strain>
    </source>
</reference>
<dbReference type="InterPro" id="IPR017937">
    <property type="entry name" value="Thioredoxin_CS"/>
</dbReference>
<evidence type="ECO:0000313" key="4">
    <source>
        <dbReference type="EMBL" id="AKV03679.1"/>
    </source>
</evidence>
<dbReference type="STRING" id="1391654.AKJ09_10342"/>
<dbReference type="Proteomes" id="UP000064967">
    <property type="component" value="Chromosome"/>
</dbReference>
<dbReference type="CDD" id="cd02966">
    <property type="entry name" value="TlpA_like_family"/>
    <property type="match status" value="1"/>
</dbReference>
<dbReference type="RefSeq" id="WP_146654410.1">
    <property type="nucleotide sequence ID" value="NZ_CP012333.1"/>
</dbReference>
<dbReference type="InterPro" id="IPR013766">
    <property type="entry name" value="Thioredoxin_domain"/>
</dbReference>
<evidence type="ECO:0000259" key="3">
    <source>
        <dbReference type="PROSITE" id="PS51352"/>
    </source>
</evidence>
<dbReference type="PANTHER" id="PTHR42852">
    <property type="entry name" value="THIOL:DISULFIDE INTERCHANGE PROTEIN DSBE"/>
    <property type="match status" value="1"/>
</dbReference>
<dbReference type="GO" id="GO:0016491">
    <property type="term" value="F:oxidoreductase activity"/>
    <property type="evidence" value="ECO:0007669"/>
    <property type="project" value="InterPro"/>
</dbReference>
<name>A0A0K1QD53_9BACT</name>
<proteinExistence type="predicted"/>
<dbReference type="OrthoDB" id="9813820at2"/>
<dbReference type="InterPro" id="IPR036249">
    <property type="entry name" value="Thioredoxin-like_sf"/>
</dbReference>
<dbReference type="InterPro" id="IPR050553">
    <property type="entry name" value="Thioredoxin_ResA/DsbE_sf"/>
</dbReference>
<feature type="domain" description="Thioredoxin" evidence="3">
    <location>
        <begin position="32"/>
        <end position="179"/>
    </location>
</feature>
<dbReference type="KEGG" id="llu:AKJ09_10342"/>
<gene>
    <name evidence="4" type="ORF">AKJ09_10342</name>
</gene>
<dbReference type="PANTHER" id="PTHR42852:SF13">
    <property type="entry name" value="PROTEIN DIPZ"/>
    <property type="match status" value="1"/>
</dbReference>
<dbReference type="PROSITE" id="PS00194">
    <property type="entry name" value="THIOREDOXIN_1"/>
    <property type="match status" value="1"/>
</dbReference>
<keyword evidence="2" id="KW-0732">Signal</keyword>
<feature type="chain" id="PRO_5005467252" evidence="2">
    <location>
        <begin position="19"/>
        <end position="179"/>
    </location>
</feature>
<dbReference type="SUPFAM" id="SSF52833">
    <property type="entry name" value="Thioredoxin-like"/>
    <property type="match status" value="1"/>
</dbReference>
<keyword evidence="1" id="KW-0676">Redox-active center</keyword>
<evidence type="ECO:0000313" key="5">
    <source>
        <dbReference type="Proteomes" id="UP000064967"/>
    </source>
</evidence>
<dbReference type="GO" id="GO:0016209">
    <property type="term" value="F:antioxidant activity"/>
    <property type="evidence" value="ECO:0007669"/>
    <property type="project" value="InterPro"/>
</dbReference>
<accession>A0A0K1QD53</accession>
<dbReference type="EMBL" id="CP012333">
    <property type="protein sequence ID" value="AKV03679.1"/>
    <property type="molecule type" value="Genomic_DNA"/>
</dbReference>
<dbReference type="InterPro" id="IPR000866">
    <property type="entry name" value="AhpC/TSA"/>
</dbReference>
<dbReference type="AlphaFoldDB" id="A0A0K1QD53"/>